<gene>
    <name evidence="3" type="ORF">IGS68_03300</name>
</gene>
<feature type="chain" id="PRO_5046091134" evidence="1">
    <location>
        <begin position="26"/>
        <end position="442"/>
    </location>
</feature>
<dbReference type="InterPro" id="IPR027372">
    <property type="entry name" value="Phytase-like_dom"/>
</dbReference>
<dbReference type="Pfam" id="PF13449">
    <property type="entry name" value="Phytase-like"/>
    <property type="match status" value="1"/>
</dbReference>
<reference evidence="3" key="1">
    <citation type="submission" date="2021-02" db="EMBL/GenBank/DDBJ databases">
        <title>Skermanella TT6 skin isolate.</title>
        <authorList>
            <person name="Lee K."/>
            <person name="Ganzorig M."/>
        </authorList>
    </citation>
    <scope>NUCLEOTIDE SEQUENCE</scope>
    <source>
        <strain evidence="3">TT6</strain>
    </source>
</reference>
<dbReference type="PANTHER" id="PTHR37957:SF1">
    <property type="entry name" value="PHYTASE-LIKE DOMAIN-CONTAINING PROTEIN"/>
    <property type="match status" value="1"/>
</dbReference>
<sequence length="442" mass="46733">MRASLLPISALMIGALAAVPLPAAAQAPSVTVRAYSSSDPILTLRKVAFEGGKTLDLSVGIGSGAFRGKGDPADIFHTVSDRGPNFTCGDAEGIAGVKGELICGDVKRGRIYPVPEYSPSIYRIQVLGDGTFRVLDSISLKDARGNPVDGMLNPLTVASTEQPLDAKGARLKQNPDAVDAEGIVRLSDGSFWIGDENGPSILHAAPDGRIQVRHVPAGTEKDYAGAGYEVKGTLPALLARRALNRGIESMAVSEDEKFLYFVLQNPLANPDNDTYADAANARLFKLDRATMQVAGEYVYVMEPTSAYRGEEKKKQNTVRISELMHLSGDDLLILERTERTTKIFRIALAGATDIKGGKWDDAATAPSLEQADLAREGIVPAAKALVLDTAAHPGIPPKVEGMALFGDGALMLINDDDFGIEGKRTAVVKVTGLGLDAPGAGK</sequence>
<evidence type="ECO:0000256" key="1">
    <source>
        <dbReference type="SAM" id="SignalP"/>
    </source>
</evidence>
<name>A0ABX7B9K9_9PROT</name>
<keyword evidence="4" id="KW-1185">Reference proteome</keyword>
<feature type="domain" description="Phytase-like" evidence="2">
    <location>
        <begin position="119"/>
        <end position="418"/>
    </location>
</feature>
<feature type="signal peptide" evidence="1">
    <location>
        <begin position="1"/>
        <end position="25"/>
    </location>
</feature>
<dbReference type="Proteomes" id="UP000595197">
    <property type="component" value="Chromosome"/>
</dbReference>
<evidence type="ECO:0000259" key="2">
    <source>
        <dbReference type="Pfam" id="PF13449"/>
    </source>
</evidence>
<dbReference type="PANTHER" id="PTHR37957">
    <property type="entry name" value="BLR7070 PROTEIN"/>
    <property type="match status" value="1"/>
</dbReference>
<proteinExistence type="predicted"/>
<accession>A0ABX7B9K9</accession>
<organism evidence="3 4">
    <name type="scientific">Skermanella cutis</name>
    <dbReference type="NCBI Taxonomy" id="2775420"/>
    <lineage>
        <taxon>Bacteria</taxon>
        <taxon>Pseudomonadati</taxon>
        <taxon>Pseudomonadota</taxon>
        <taxon>Alphaproteobacteria</taxon>
        <taxon>Rhodospirillales</taxon>
        <taxon>Azospirillaceae</taxon>
        <taxon>Skermanella</taxon>
    </lineage>
</organism>
<evidence type="ECO:0000313" key="3">
    <source>
        <dbReference type="EMBL" id="QQP90300.1"/>
    </source>
</evidence>
<keyword evidence="1" id="KW-0732">Signal</keyword>
<protein>
    <submittedName>
        <fullName evidence="3">Esterase-like activity of phytase family protein</fullName>
    </submittedName>
</protein>
<dbReference type="EMBL" id="CP067420">
    <property type="protein sequence ID" value="QQP90300.1"/>
    <property type="molecule type" value="Genomic_DNA"/>
</dbReference>
<dbReference type="RefSeq" id="WP_201077301.1">
    <property type="nucleotide sequence ID" value="NZ_CP067420.1"/>
</dbReference>
<evidence type="ECO:0000313" key="4">
    <source>
        <dbReference type="Proteomes" id="UP000595197"/>
    </source>
</evidence>